<evidence type="ECO:0000313" key="4">
    <source>
        <dbReference type="EMBL" id="PSC03143.1"/>
    </source>
</evidence>
<name>A0A2T1HND7_9HYPH</name>
<evidence type="ECO:0000256" key="1">
    <source>
        <dbReference type="ARBA" id="ARBA00006865"/>
    </source>
</evidence>
<gene>
    <name evidence="4" type="ORF">SLNSH_20485</name>
</gene>
<dbReference type="SUPFAM" id="SSF49899">
    <property type="entry name" value="Concanavalin A-like lectins/glucanases"/>
    <property type="match status" value="1"/>
</dbReference>
<dbReference type="InterPro" id="IPR050546">
    <property type="entry name" value="Glycosyl_Hydrlase_16"/>
</dbReference>
<dbReference type="Proteomes" id="UP000239772">
    <property type="component" value="Unassembled WGS sequence"/>
</dbReference>
<dbReference type="PANTHER" id="PTHR10963">
    <property type="entry name" value="GLYCOSYL HYDROLASE-RELATED"/>
    <property type="match status" value="1"/>
</dbReference>
<protein>
    <submittedName>
        <fullName evidence="4">Hydrolase</fullName>
    </submittedName>
</protein>
<dbReference type="PANTHER" id="PTHR10963:SF55">
    <property type="entry name" value="GLYCOSIDE HYDROLASE FAMILY 16 PROTEIN"/>
    <property type="match status" value="1"/>
</dbReference>
<feature type="compositionally biased region" description="Polar residues" evidence="2">
    <location>
        <begin position="91"/>
        <end position="107"/>
    </location>
</feature>
<dbReference type="GO" id="GO:0005975">
    <property type="term" value="P:carbohydrate metabolic process"/>
    <property type="evidence" value="ECO:0007669"/>
    <property type="project" value="InterPro"/>
</dbReference>
<dbReference type="Gene3D" id="2.60.120.200">
    <property type="match status" value="1"/>
</dbReference>
<feature type="region of interest" description="Disordered" evidence="2">
    <location>
        <begin position="81"/>
        <end position="111"/>
    </location>
</feature>
<dbReference type="AlphaFoldDB" id="A0A2T1HND7"/>
<evidence type="ECO:0000259" key="3">
    <source>
        <dbReference type="PROSITE" id="PS51762"/>
    </source>
</evidence>
<dbReference type="CDD" id="cd08023">
    <property type="entry name" value="GH16_laminarinase_like"/>
    <property type="match status" value="1"/>
</dbReference>
<evidence type="ECO:0000256" key="2">
    <source>
        <dbReference type="SAM" id="MobiDB-lite"/>
    </source>
</evidence>
<dbReference type="PROSITE" id="PS51762">
    <property type="entry name" value="GH16_2"/>
    <property type="match status" value="1"/>
</dbReference>
<dbReference type="Pfam" id="PF00722">
    <property type="entry name" value="Glyco_hydro_16"/>
    <property type="match status" value="1"/>
</dbReference>
<reference evidence="5" key="1">
    <citation type="submission" date="2018-03" db="EMBL/GenBank/DDBJ databases">
        <authorList>
            <person name="Sun L."/>
            <person name="Liu H."/>
            <person name="Chen W."/>
            <person name="Huang K."/>
            <person name="Liu W."/>
            <person name="Gao X."/>
        </authorList>
    </citation>
    <scope>NUCLEOTIDE SEQUENCE [LARGE SCALE GENOMIC DNA]</scope>
    <source>
        <strain evidence="5">SH9</strain>
    </source>
</reference>
<organism evidence="4 5">
    <name type="scientific">Alsobacter soli</name>
    <dbReference type="NCBI Taxonomy" id="2109933"/>
    <lineage>
        <taxon>Bacteria</taxon>
        <taxon>Pseudomonadati</taxon>
        <taxon>Pseudomonadota</taxon>
        <taxon>Alphaproteobacteria</taxon>
        <taxon>Hyphomicrobiales</taxon>
        <taxon>Alsobacteraceae</taxon>
        <taxon>Alsobacter</taxon>
    </lineage>
</organism>
<sequence>MARFQADHRPAPGTAMWRGGVEDRRVLTLPVDMKPGDYRIRVGLFDPRLQGYDARLDLKPREGVGVGEETKAYDVGVLHVKPPPDAPERPASTNAANNAPRGGSTTADPLDGAAYNDDHARQLGFTSLTFHDEFNGASLSTKAWANTFAWGDRTLAGNGERQCYLERNVSVSGGLLRLAAKRETVTCPKHERVMDVTSGMVATLNSFGQLYGYFAARIKAPSGKGLWPAFWLLPVDGRWPPEIDILEAPKSPPTSFFTTYHFNDEKGEHKSEGKEVAAADLSKDFHVYAVGWEPGVIRWYLDGAQVFETRRLVMDKPAYMILNLAVGGYWPGDPDASTPFPSEMLVDWVRVYSK</sequence>
<keyword evidence="4" id="KW-0378">Hydrolase</keyword>
<dbReference type="EMBL" id="PVZS01000031">
    <property type="protein sequence ID" value="PSC03143.1"/>
    <property type="molecule type" value="Genomic_DNA"/>
</dbReference>
<feature type="domain" description="GH16" evidence="3">
    <location>
        <begin position="108"/>
        <end position="354"/>
    </location>
</feature>
<evidence type="ECO:0000313" key="5">
    <source>
        <dbReference type="Proteomes" id="UP000239772"/>
    </source>
</evidence>
<dbReference type="InterPro" id="IPR000757">
    <property type="entry name" value="Beta-glucanase-like"/>
</dbReference>
<proteinExistence type="inferred from homology"/>
<keyword evidence="5" id="KW-1185">Reference proteome</keyword>
<comment type="similarity">
    <text evidence="1">Belongs to the glycosyl hydrolase 16 family.</text>
</comment>
<accession>A0A2T1HND7</accession>
<dbReference type="InterPro" id="IPR013320">
    <property type="entry name" value="ConA-like_dom_sf"/>
</dbReference>
<comment type="caution">
    <text evidence="4">The sequence shown here is derived from an EMBL/GenBank/DDBJ whole genome shotgun (WGS) entry which is preliminary data.</text>
</comment>
<dbReference type="GO" id="GO:0004553">
    <property type="term" value="F:hydrolase activity, hydrolyzing O-glycosyl compounds"/>
    <property type="evidence" value="ECO:0007669"/>
    <property type="project" value="InterPro"/>
</dbReference>